<dbReference type="InterPro" id="IPR014002">
    <property type="entry name" value="Agenet_dom_plant"/>
</dbReference>
<feature type="domain" description="Agenet" evidence="2">
    <location>
        <begin position="242"/>
        <end position="298"/>
    </location>
</feature>
<keyword evidence="4" id="KW-1185">Reference proteome</keyword>
<dbReference type="Pfam" id="PF05641">
    <property type="entry name" value="Agenet"/>
    <property type="match status" value="2"/>
</dbReference>
<feature type="domain" description="Agenet" evidence="2">
    <location>
        <begin position="94"/>
        <end position="158"/>
    </location>
</feature>
<proteinExistence type="predicted"/>
<dbReference type="PANTHER" id="PTHR31917">
    <property type="entry name" value="AGENET DOMAIN-CONTAINING PROTEIN-RELATED"/>
    <property type="match status" value="1"/>
</dbReference>
<sequence length="601" mass="67180">MALDLKSSVNRKKNKTRSETLLVKGNKVEVTSDEEGFKRASYVAKIVKTSSKTQKGMVLVEYESLLADDEKTPLKEYFDASMIRTLPADTKKLKSLEVFDVVDVFFKDGWWKGVISEVHNFGGEDKKKTMRYTVVFDNPTDKIEIGSSSLRPHFDWSGGSWVKPKKQKRMKGLNFSKGMVVVVNIDEASLRNDWFEAAVLDEVGFNSFLVQKLGNSEHESGFMKLTVDSFHIRPPLPNLESENFELLDKVYVFYCSGWRVGFINKILTEGRFNVKVKHLNVEREFCHSEIRPSMDFINGSWVHYRKGALFLDAMNDAYSLEQPSFAFNAKSLEIAAQLESSSAAKDDSNEKTPCTNSEKNPMEEPTLSLPCKKSGVDTYANRLFSPECCAKLIPVEKPNQGAEVSITSQKEQSTHHVAYNQPITEYESLSRQKNEEPNQQENVVENEMMISAEERGTQPSSQVASQLVLTAAVLMQETNQTETGVAEKTLVSVEEGAVSPHSQAKSQLVQIVDALVEETNQQETAFEDETMISVEEQQMPPCSQVEAQLVQIAGVKKLEAYQHGTGIEDETMVSAEDGGMQPHVQVTAQLDVTAGEEDNAA</sequence>
<dbReference type="PANTHER" id="PTHR31917:SF142">
    <property type="entry name" value="AGENET DOMAIN-CONTAINING PROTEIN"/>
    <property type="match status" value="1"/>
</dbReference>
<evidence type="ECO:0000313" key="4">
    <source>
        <dbReference type="Proteomes" id="UP001314170"/>
    </source>
</evidence>
<dbReference type="CDD" id="cd20406">
    <property type="entry name" value="Tudor_Agenet_AtDUF_rpt2_4"/>
    <property type="match status" value="2"/>
</dbReference>
<dbReference type="EMBL" id="CAWUPB010000058">
    <property type="protein sequence ID" value="CAK7323032.1"/>
    <property type="molecule type" value="Genomic_DNA"/>
</dbReference>
<dbReference type="SMART" id="SM00743">
    <property type="entry name" value="Agenet"/>
    <property type="match status" value="4"/>
</dbReference>
<name>A0AAV1QRB6_9ROSI</name>
<feature type="region of interest" description="Disordered" evidence="1">
    <location>
        <begin position="340"/>
        <end position="370"/>
    </location>
</feature>
<protein>
    <recommendedName>
        <fullName evidence="2">Agenet domain-containing protein</fullName>
    </recommendedName>
</protein>
<evidence type="ECO:0000256" key="1">
    <source>
        <dbReference type="SAM" id="MobiDB-lite"/>
    </source>
</evidence>
<accession>A0AAV1QRB6</accession>
<reference evidence="3 4" key="1">
    <citation type="submission" date="2024-01" db="EMBL/GenBank/DDBJ databases">
        <authorList>
            <person name="Waweru B."/>
        </authorList>
    </citation>
    <scope>NUCLEOTIDE SEQUENCE [LARGE SCALE GENOMIC DNA]</scope>
</reference>
<feature type="domain" description="Agenet" evidence="2">
    <location>
        <begin position="173"/>
        <end position="240"/>
    </location>
</feature>
<evidence type="ECO:0000313" key="3">
    <source>
        <dbReference type="EMBL" id="CAK7323032.1"/>
    </source>
</evidence>
<dbReference type="Proteomes" id="UP001314170">
    <property type="component" value="Unassembled WGS sequence"/>
</dbReference>
<organism evidence="3 4">
    <name type="scientific">Dovyalis caffra</name>
    <dbReference type="NCBI Taxonomy" id="77055"/>
    <lineage>
        <taxon>Eukaryota</taxon>
        <taxon>Viridiplantae</taxon>
        <taxon>Streptophyta</taxon>
        <taxon>Embryophyta</taxon>
        <taxon>Tracheophyta</taxon>
        <taxon>Spermatophyta</taxon>
        <taxon>Magnoliopsida</taxon>
        <taxon>eudicotyledons</taxon>
        <taxon>Gunneridae</taxon>
        <taxon>Pentapetalae</taxon>
        <taxon>rosids</taxon>
        <taxon>fabids</taxon>
        <taxon>Malpighiales</taxon>
        <taxon>Salicaceae</taxon>
        <taxon>Flacourtieae</taxon>
        <taxon>Dovyalis</taxon>
    </lineage>
</organism>
<comment type="caution">
    <text evidence="3">The sequence shown here is derived from an EMBL/GenBank/DDBJ whole genome shotgun (WGS) entry which is preliminary data.</text>
</comment>
<evidence type="ECO:0000259" key="2">
    <source>
        <dbReference type="SMART" id="SM00743"/>
    </source>
</evidence>
<gene>
    <name evidence="3" type="ORF">DCAF_LOCUS647</name>
</gene>
<feature type="domain" description="Agenet" evidence="2">
    <location>
        <begin position="20"/>
        <end position="91"/>
    </location>
</feature>
<dbReference type="AlphaFoldDB" id="A0AAV1QRB6"/>
<dbReference type="InterPro" id="IPR008395">
    <property type="entry name" value="Agenet-like_dom"/>
</dbReference>
<dbReference type="CDD" id="cd20405">
    <property type="entry name" value="Tudor_Agenet_AtDUF_rpt1_3"/>
    <property type="match status" value="1"/>
</dbReference>